<organism evidence="3 4">
    <name type="scientific">Methylobacterium symbioticum</name>
    <dbReference type="NCBI Taxonomy" id="2584084"/>
    <lineage>
        <taxon>Bacteria</taxon>
        <taxon>Pseudomonadati</taxon>
        <taxon>Pseudomonadota</taxon>
        <taxon>Alphaproteobacteria</taxon>
        <taxon>Hyphomicrobiales</taxon>
        <taxon>Methylobacteriaceae</taxon>
        <taxon>Methylobacterium</taxon>
    </lineage>
</organism>
<reference evidence="3 4" key="1">
    <citation type="submission" date="2019-06" db="EMBL/GenBank/DDBJ databases">
        <authorList>
            <person name="Rodrigo-Torres L."/>
            <person name="Arahal R. D."/>
            <person name="Lucena T."/>
        </authorList>
    </citation>
    <scope>NUCLEOTIDE SEQUENCE [LARGE SCALE GENOMIC DNA]</scope>
    <source>
        <strain evidence="3 4">SB0023/3</strain>
    </source>
</reference>
<dbReference type="CDD" id="cd00293">
    <property type="entry name" value="USP-like"/>
    <property type="match status" value="1"/>
</dbReference>
<evidence type="ECO:0000256" key="1">
    <source>
        <dbReference type="ARBA" id="ARBA00008791"/>
    </source>
</evidence>
<evidence type="ECO:0000259" key="2">
    <source>
        <dbReference type="Pfam" id="PF00582"/>
    </source>
</evidence>
<dbReference type="EMBL" id="CABFPH010000053">
    <property type="protein sequence ID" value="VUD72897.1"/>
    <property type="molecule type" value="Genomic_DNA"/>
</dbReference>
<dbReference type="RefSeq" id="WP_142584180.1">
    <property type="nucleotide sequence ID" value="NZ_CABFPH010000053.1"/>
</dbReference>
<dbReference type="Gene3D" id="3.40.50.12370">
    <property type="match status" value="1"/>
</dbReference>
<dbReference type="InterPro" id="IPR006016">
    <property type="entry name" value="UspA"/>
</dbReference>
<dbReference type="SUPFAM" id="SSF52402">
    <property type="entry name" value="Adenine nucleotide alpha hydrolases-like"/>
    <property type="match status" value="2"/>
</dbReference>
<protein>
    <recommendedName>
        <fullName evidence="2">UspA domain-containing protein</fullName>
    </recommendedName>
</protein>
<dbReference type="Pfam" id="PF00582">
    <property type="entry name" value="Usp"/>
    <property type="match status" value="1"/>
</dbReference>
<name>A0A509EEY0_9HYPH</name>
<sequence length="270" mass="29115">MTFASIMVAMDLTLEARDRVRLAGHLADDFRARLIGVAAETPAYAVRPVGPTPASAYALTASNETVLNDLRQAHAAFEEAAGNRSRIEWRSNIEVPLPFLVAQAAAADLVVVGRESEPGPMLFSVNPGDLVMRLGRPVLVVPPKLDHLDAKRVAVGWKHTREARRAVWDALPFLRRASQVVVISVDDGDGTADPRDIVGFLQAHDVYATSVLMNARGTEASEALVEAACEQAADLLVTGAYGHGRLREWAFGGVTRDLLAYAPLCCLMSH</sequence>
<gene>
    <name evidence="3" type="ORF">MET9862_03504</name>
</gene>
<proteinExistence type="inferred from homology"/>
<dbReference type="AlphaFoldDB" id="A0A509EEY0"/>
<feature type="domain" description="UspA" evidence="2">
    <location>
        <begin position="215"/>
        <end position="264"/>
    </location>
</feature>
<evidence type="ECO:0000313" key="3">
    <source>
        <dbReference type="EMBL" id="VUD72897.1"/>
    </source>
</evidence>
<dbReference type="PANTHER" id="PTHR46268">
    <property type="entry name" value="STRESS RESPONSE PROTEIN NHAX"/>
    <property type="match status" value="1"/>
</dbReference>
<evidence type="ECO:0000313" key="4">
    <source>
        <dbReference type="Proteomes" id="UP000410984"/>
    </source>
</evidence>
<dbReference type="OrthoDB" id="9804721at2"/>
<dbReference type="PANTHER" id="PTHR46268:SF15">
    <property type="entry name" value="UNIVERSAL STRESS PROTEIN HP_0031"/>
    <property type="match status" value="1"/>
</dbReference>
<accession>A0A509EEY0</accession>
<dbReference type="Proteomes" id="UP000410984">
    <property type="component" value="Unassembled WGS sequence"/>
</dbReference>
<keyword evidence="4" id="KW-1185">Reference proteome</keyword>
<comment type="similarity">
    <text evidence="1">Belongs to the universal stress protein A family.</text>
</comment>